<evidence type="ECO:0000313" key="8">
    <source>
        <dbReference type="EMBL" id="MDV7714359.1"/>
    </source>
</evidence>
<organism evidence="9 10">
    <name type="scientific">Oenococcus oeni</name>
    <name type="common">Leuconostoc oenos</name>
    <dbReference type="NCBI Taxonomy" id="1247"/>
    <lineage>
        <taxon>Bacteria</taxon>
        <taxon>Bacillati</taxon>
        <taxon>Bacillota</taxon>
        <taxon>Bacilli</taxon>
        <taxon>Lactobacillales</taxon>
        <taxon>Lactobacillaceae</taxon>
        <taxon>Oenococcus</taxon>
    </lineage>
</organism>
<feature type="site" description="Lowers pKa of active site Tyr" evidence="6">
    <location>
        <position position="78"/>
    </location>
</feature>
<dbReference type="EMBL" id="LR031358">
    <property type="protein sequence ID" value="VDB98909.1"/>
    <property type="molecule type" value="Genomic_DNA"/>
</dbReference>
<dbReference type="FunFam" id="3.20.20.100:FF:000002">
    <property type="entry name" value="2,5-diketo-D-gluconic acid reductase A"/>
    <property type="match status" value="1"/>
</dbReference>
<dbReference type="PROSITE" id="PS00062">
    <property type="entry name" value="ALDOKETO_REDUCTASE_2"/>
    <property type="match status" value="1"/>
</dbReference>
<protein>
    <submittedName>
        <fullName evidence="8">Aldo/keto reductase</fullName>
    </submittedName>
    <submittedName>
        <fullName evidence="9">Glyoxal reductase</fullName>
        <ecNumber evidence="9">1.1.1.-</ecNumber>
    </submittedName>
</protein>
<dbReference type="AlphaFoldDB" id="A0A3S7H2W5"/>
<dbReference type="Proteomes" id="UP000294726">
    <property type="component" value="Chromosome"/>
</dbReference>
<proteinExistence type="inferred from homology"/>
<evidence type="ECO:0000259" key="7">
    <source>
        <dbReference type="Pfam" id="PF00248"/>
    </source>
</evidence>
<evidence type="ECO:0000256" key="3">
    <source>
        <dbReference type="ARBA" id="ARBA00023002"/>
    </source>
</evidence>
<dbReference type="EMBL" id="WERV01000001">
    <property type="protein sequence ID" value="MDV7714359.1"/>
    <property type="molecule type" value="Genomic_DNA"/>
</dbReference>
<evidence type="ECO:0000256" key="1">
    <source>
        <dbReference type="ARBA" id="ARBA00007905"/>
    </source>
</evidence>
<dbReference type="Gene3D" id="3.20.20.100">
    <property type="entry name" value="NADP-dependent oxidoreductase domain"/>
    <property type="match status" value="1"/>
</dbReference>
<dbReference type="EC" id="1.1.1.-" evidence="9"/>
<dbReference type="PROSITE" id="PS00798">
    <property type="entry name" value="ALDOKETO_REDUCTASE_1"/>
    <property type="match status" value="1"/>
</dbReference>
<dbReference type="RefSeq" id="WP_002819367.1">
    <property type="nucleotide sequence ID" value="NZ_CP014324.1"/>
</dbReference>
<dbReference type="OMA" id="ACATNQV"/>
<reference evidence="9 10" key="1">
    <citation type="submission" date="2018-08" db="EMBL/GenBank/DDBJ databases">
        <authorList>
            <person name="Lorentzen P. G. S. M."/>
        </authorList>
    </citation>
    <scope>NUCLEOTIDE SEQUENCE [LARGE SCALE GENOMIC DNA]</scope>
    <source>
        <strain evidence="9 10">CRBO_1381</strain>
    </source>
</reference>
<dbReference type="PRINTS" id="PR00069">
    <property type="entry name" value="ALDKETRDTASE"/>
</dbReference>
<sequence length="283" mass="31691">MSILTDTYTLNNGTKIPKVAFGTWQTPDGDVAYQAVSSALKFGYRHIDTAKIYGNEKSVGRAIADSDVKREDLWVTTKLPSQDKTRDLVLADFESSLSRLGLDYVDLYLIHAPWPWGEAGSKHFDEENAEAWKTLEELQKSGRVKSIGISNFDVHDMENILKIAEIKPVVNQIQYYIGFTEPKISKFAAEHDIRIEAYSPLATGDILNSEAIRKIAGRYNVSVAQLALRFTLQNGTVTLPKAISERHIQENTQLDFTINDDDMRTLNSMPDAAPAHFHNSTQG</sequence>
<dbReference type="InterPro" id="IPR020471">
    <property type="entry name" value="AKR"/>
</dbReference>
<reference evidence="8" key="2">
    <citation type="submission" date="2019-10" db="EMBL/GenBank/DDBJ databases">
        <title>Malate fermentation in French cider.</title>
        <authorList>
            <person name="Cousin F.J."/>
            <person name="Medina Fernandez S."/>
            <person name="Misery B."/>
            <person name="Laplace J.-M."/>
            <person name="Cretenet M."/>
        </authorList>
    </citation>
    <scope>NUCLEOTIDE SEQUENCE</scope>
    <source>
        <strain evidence="8">UCMA15129</strain>
    </source>
</reference>
<evidence type="ECO:0000256" key="5">
    <source>
        <dbReference type="PIRSR" id="PIRSR000097-2"/>
    </source>
</evidence>
<dbReference type="InterPro" id="IPR036812">
    <property type="entry name" value="NAD(P)_OxRdtase_dom_sf"/>
</dbReference>
<evidence type="ECO:0000313" key="9">
    <source>
        <dbReference type="EMBL" id="VDB98909.1"/>
    </source>
</evidence>
<feature type="active site" description="Proton donor" evidence="4">
    <location>
        <position position="53"/>
    </location>
</feature>
<dbReference type="PANTHER" id="PTHR43827:SF3">
    <property type="entry name" value="NADP-DEPENDENT OXIDOREDUCTASE DOMAIN-CONTAINING PROTEIN"/>
    <property type="match status" value="1"/>
</dbReference>
<evidence type="ECO:0000256" key="6">
    <source>
        <dbReference type="PIRSR" id="PIRSR000097-3"/>
    </source>
</evidence>
<comment type="similarity">
    <text evidence="1">Belongs to the aldo/keto reductase family.</text>
</comment>
<dbReference type="CDD" id="cd19071">
    <property type="entry name" value="AKR_AKR1-5-like"/>
    <property type="match status" value="1"/>
</dbReference>
<evidence type="ECO:0000256" key="4">
    <source>
        <dbReference type="PIRSR" id="PIRSR000097-1"/>
    </source>
</evidence>
<feature type="domain" description="NADP-dependent oxidoreductase" evidence="7">
    <location>
        <begin position="19"/>
        <end position="268"/>
    </location>
</feature>
<dbReference type="InterPro" id="IPR018170">
    <property type="entry name" value="Aldo/ket_reductase_CS"/>
</dbReference>
<accession>A0A3S7H2W5</accession>
<dbReference type="SUPFAM" id="SSF51430">
    <property type="entry name" value="NAD(P)-linked oxidoreductase"/>
    <property type="match status" value="1"/>
</dbReference>
<gene>
    <name evidence="9" type="primary">yvgN</name>
    <name evidence="8" type="ORF">GA838_00995</name>
    <name evidence="9" type="ORF">OENI_1584</name>
</gene>
<evidence type="ECO:0000256" key="2">
    <source>
        <dbReference type="ARBA" id="ARBA00022857"/>
    </source>
</evidence>
<evidence type="ECO:0000313" key="10">
    <source>
        <dbReference type="Proteomes" id="UP000294726"/>
    </source>
</evidence>
<keyword evidence="3 9" id="KW-0560">Oxidoreductase</keyword>
<dbReference type="InterPro" id="IPR023210">
    <property type="entry name" value="NADP_OxRdtase_dom"/>
</dbReference>
<name>A0A3S7H2W5_OENOE</name>
<dbReference type="GeneID" id="75066463"/>
<dbReference type="PIRSF" id="PIRSF000097">
    <property type="entry name" value="AKR"/>
    <property type="match status" value="1"/>
</dbReference>
<keyword evidence="2" id="KW-0521">NADP</keyword>
<feature type="binding site" evidence="5">
    <location>
        <position position="111"/>
    </location>
    <ligand>
        <name>substrate</name>
    </ligand>
</feature>
<dbReference type="Pfam" id="PF00248">
    <property type="entry name" value="Aldo_ket_red"/>
    <property type="match status" value="1"/>
</dbReference>
<dbReference type="Proteomes" id="UP001281024">
    <property type="component" value="Unassembled WGS sequence"/>
</dbReference>
<dbReference type="GO" id="GO:0016616">
    <property type="term" value="F:oxidoreductase activity, acting on the CH-OH group of donors, NAD or NADP as acceptor"/>
    <property type="evidence" value="ECO:0007669"/>
    <property type="project" value="UniProtKB-ARBA"/>
</dbReference>
<dbReference type="PANTHER" id="PTHR43827">
    <property type="entry name" value="2,5-DIKETO-D-GLUCONIC ACID REDUCTASE"/>
    <property type="match status" value="1"/>
</dbReference>